<dbReference type="Proteomes" id="UP001239169">
    <property type="component" value="Chromosome"/>
</dbReference>
<protein>
    <submittedName>
        <fullName evidence="2">Uncharacterized protein</fullName>
    </submittedName>
</protein>
<keyword evidence="1" id="KW-0472">Membrane</keyword>
<reference evidence="2 3" key="1">
    <citation type="submission" date="2023-04" db="EMBL/GenBank/DDBJ databases">
        <title>Bacteria Genome Submission.</title>
        <authorList>
            <person name="Isaac P."/>
        </authorList>
    </citation>
    <scope>NUCLEOTIDE SEQUENCE [LARGE SCALE GENOMIC DNA]</scope>
    <source>
        <strain evidence="2 3">SampleS7P1</strain>
    </source>
</reference>
<evidence type="ECO:0000313" key="2">
    <source>
        <dbReference type="EMBL" id="WGX75784.1"/>
    </source>
</evidence>
<keyword evidence="3" id="KW-1185">Reference proteome</keyword>
<keyword evidence="1" id="KW-1133">Transmembrane helix</keyword>
<organism evidence="2 3">
    <name type="scientific">Paraclostridium bifermentans</name>
    <name type="common">Clostridium bifermentans</name>
    <dbReference type="NCBI Taxonomy" id="1490"/>
    <lineage>
        <taxon>Bacteria</taxon>
        <taxon>Bacillati</taxon>
        <taxon>Bacillota</taxon>
        <taxon>Clostridia</taxon>
        <taxon>Peptostreptococcales</taxon>
        <taxon>Peptostreptococcaceae</taxon>
        <taxon>Paraclostridium</taxon>
    </lineage>
</organism>
<sequence length="40" mass="4523">MNFRKVNLKIVAIIIVIILALIAGYIYSQIGPYNKSSKKK</sequence>
<accession>A0ABY8R2N6</accession>
<proteinExistence type="predicted"/>
<keyword evidence="1" id="KW-0812">Transmembrane</keyword>
<evidence type="ECO:0000313" key="3">
    <source>
        <dbReference type="Proteomes" id="UP001239169"/>
    </source>
</evidence>
<name>A0ABY8R2N6_PARBF</name>
<gene>
    <name evidence="2" type="ORF">QJS64_18045</name>
</gene>
<dbReference type="EMBL" id="CP124685">
    <property type="protein sequence ID" value="WGX75784.1"/>
    <property type="molecule type" value="Genomic_DNA"/>
</dbReference>
<feature type="transmembrane region" description="Helical" evidence="1">
    <location>
        <begin position="6"/>
        <end position="28"/>
    </location>
</feature>
<evidence type="ECO:0000256" key="1">
    <source>
        <dbReference type="SAM" id="Phobius"/>
    </source>
</evidence>